<dbReference type="Pfam" id="PF13426">
    <property type="entry name" value="PAS_9"/>
    <property type="match status" value="1"/>
</dbReference>
<dbReference type="SUPFAM" id="SSF52172">
    <property type="entry name" value="CheY-like"/>
    <property type="match status" value="1"/>
</dbReference>
<protein>
    <recommendedName>
        <fullName evidence="2">histidine kinase</fullName>
        <ecNumber evidence="2">2.7.13.3</ecNumber>
    </recommendedName>
</protein>
<gene>
    <name evidence="7" type="ORF">MJ923_03130</name>
</gene>
<dbReference type="InterPro" id="IPR036097">
    <property type="entry name" value="HisK_dim/P_sf"/>
</dbReference>
<feature type="domain" description="Histidine kinase" evidence="5">
    <location>
        <begin position="309"/>
        <end position="533"/>
    </location>
</feature>
<sequence>MDSGANNMLLDARQAIFDPALLAELGRLQARFIRGEDVILPLCRILAEHSGSQAVLMVEKSTVNAEEMPPSASCWCRDSVRYLTLWKDIRDWPFAEQEGLVHCWHKFVVWPVKHTDLLVFFHSPNDDWFGFMLSFGELIADILMGILTRQSLQWHNRLQELAGGELEQEMFRAIVSNSDDFILVVKQYHEGSSEIVYANAAVICISLYPRSQLQGMSLAQLFPKGPQANGNEVDLCASLTAGQDFDDEIYCRKANGELAFLHMHVVALEQDNKGGLFALIGRDYTEYRAMEHTVARTQKMQAIGQLVGGIAHDFNNILGVLKGNVELMQLKNRDERLESYLNTALKSCQRGTELTRRLLQFSRQEQFNAQHCQVNEVIESLKDLFAKSLTSQIRLQFEPAPQTMDVMVDRGDLEDALLNLVINAKDAMNGEGTLTISTGEQDLAGFLPGLGGKVMVEAGRYVWISVSDSGHGIPLHLLEKIFEPFFTTKDKSKGTGLGLAMIYGFVKRSSGYMNVIATGPCGTEFRLWFPAVKAKKAALAPKLTRDSSVPQVAGPLKALLVDDEPELLNVLSDYCQLMGMEVETFSDGVCIREKYLHNPCDAGLLVTDVLMPGGINGYELASELSALHPMPVLLVSGFIEDIGVEKHEEMPFKVLHKPFELSAFANALAEVGVKFAGKGEVN</sequence>
<accession>A0AAJ1EWS5</accession>
<dbReference type="RefSeq" id="WP_240589866.1">
    <property type="nucleotide sequence ID" value="NZ_JAKUDL010000001.1"/>
</dbReference>
<keyword evidence="7" id="KW-0547">Nucleotide-binding</keyword>
<dbReference type="EC" id="2.7.13.3" evidence="2"/>
<dbReference type="NCBIfam" id="TIGR00229">
    <property type="entry name" value="sensory_box"/>
    <property type="match status" value="1"/>
</dbReference>
<evidence type="ECO:0000259" key="5">
    <source>
        <dbReference type="PROSITE" id="PS50109"/>
    </source>
</evidence>
<dbReference type="InterPro" id="IPR011006">
    <property type="entry name" value="CheY-like_superfamily"/>
</dbReference>
<dbReference type="Gene3D" id="1.10.287.130">
    <property type="match status" value="1"/>
</dbReference>
<dbReference type="PROSITE" id="PS50109">
    <property type="entry name" value="HIS_KIN"/>
    <property type="match status" value="1"/>
</dbReference>
<dbReference type="InterPro" id="IPR000014">
    <property type="entry name" value="PAS"/>
</dbReference>
<dbReference type="SMART" id="SM00448">
    <property type="entry name" value="REC"/>
    <property type="match status" value="1"/>
</dbReference>
<evidence type="ECO:0000256" key="3">
    <source>
        <dbReference type="ARBA" id="ARBA00022553"/>
    </source>
</evidence>
<evidence type="ECO:0000313" key="8">
    <source>
        <dbReference type="Proteomes" id="UP001297581"/>
    </source>
</evidence>
<dbReference type="InterPro" id="IPR005467">
    <property type="entry name" value="His_kinase_dom"/>
</dbReference>
<dbReference type="Gene3D" id="3.30.565.10">
    <property type="entry name" value="Histidine kinase-like ATPase, C-terminal domain"/>
    <property type="match status" value="1"/>
</dbReference>
<dbReference type="Gene3D" id="3.40.50.2300">
    <property type="match status" value="1"/>
</dbReference>
<dbReference type="InterPro" id="IPR035965">
    <property type="entry name" value="PAS-like_dom_sf"/>
</dbReference>
<dbReference type="Gene3D" id="3.30.450.20">
    <property type="entry name" value="PAS domain"/>
    <property type="match status" value="1"/>
</dbReference>
<evidence type="ECO:0000256" key="4">
    <source>
        <dbReference type="PROSITE-ProRule" id="PRU00169"/>
    </source>
</evidence>
<dbReference type="Pfam" id="PF00072">
    <property type="entry name" value="Response_reg"/>
    <property type="match status" value="1"/>
</dbReference>
<dbReference type="PROSITE" id="PS50110">
    <property type="entry name" value="RESPONSE_REGULATORY"/>
    <property type="match status" value="1"/>
</dbReference>
<dbReference type="PRINTS" id="PR00344">
    <property type="entry name" value="BCTRLSENSOR"/>
</dbReference>
<dbReference type="InterPro" id="IPR001789">
    <property type="entry name" value="Sig_transdc_resp-reg_receiver"/>
</dbReference>
<dbReference type="AlphaFoldDB" id="A0AAJ1EWS5"/>
<evidence type="ECO:0000313" key="7">
    <source>
        <dbReference type="EMBL" id="MCH4293299.1"/>
    </source>
</evidence>
<keyword evidence="7" id="KW-0067">ATP-binding</keyword>
<dbReference type="SUPFAM" id="SSF55874">
    <property type="entry name" value="ATPase domain of HSP90 chaperone/DNA topoisomerase II/histidine kinase"/>
    <property type="match status" value="1"/>
</dbReference>
<dbReference type="InterPro" id="IPR036890">
    <property type="entry name" value="HATPase_C_sf"/>
</dbReference>
<dbReference type="PANTHER" id="PTHR43065:SF42">
    <property type="entry name" value="TWO-COMPONENT SENSOR PPRA"/>
    <property type="match status" value="1"/>
</dbReference>
<dbReference type="GO" id="GO:0000155">
    <property type="term" value="F:phosphorelay sensor kinase activity"/>
    <property type="evidence" value="ECO:0007669"/>
    <property type="project" value="InterPro"/>
</dbReference>
<name>A0AAJ1EWS5_9GAMM</name>
<evidence type="ECO:0000256" key="2">
    <source>
        <dbReference type="ARBA" id="ARBA00012438"/>
    </source>
</evidence>
<dbReference type="PANTHER" id="PTHR43065">
    <property type="entry name" value="SENSOR HISTIDINE KINASE"/>
    <property type="match status" value="1"/>
</dbReference>
<dbReference type="EMBL" id="JAKUDL010000001">
    <property type="protein sequence ID" value="MCH4293299.1"/>
    <property type="molecule type" value="Genomic_DNA"/>
</dbReference>
<dbReference type="SUPFAM" id="SSF47384">
    <property type="entry name" value="Homodimeric domain of signal transducing histidine kinase"/>
    <property type="match status" value="1"/>
</dbReference>
<keyword evidence="3 4" id="KW-0597">Phosphoprotein</keyword>
<dbReference type="SUPFAM" id="SSF55785">
    <property type="entry name" value="PYP-like sensor domain (PAS domain)"/>
    <property type="match status" value="1"/>
</dbReference>
<reference evidence="7 8" key="1">
    <citation type="submission" date="2022-02" db="EMBL/GenBank/DDBJ databases">
        <title>The genome sequence of Shewanella sp. 3B26.</title>
        <authorList>
            <person name="Du J."/>
        </authorList>
    </citation>
    <scope>NUCLEOTIDE SEQUENCE [LARGE SCALE GENOMIC DNA]</scope>
    <source>
        <strain evidence="7 8">3B26</strain>
    </source>
</reference>
<dbReference type="Pfam" id="PF02518">
    <property type="entry name" value="HATPase_c"/>
    <property type="match status" value="1"/>
</dbReference>
<dbReference type="SMART" id="SM00387">
    <property type="entry name" value="HATPase_c"/>
    <property type="match status" value="1"/>
</dbReference>
<feature type="modified residue" description="4-aspartylphosphate" evidence="4">
    <location>
        <position position="608"/>
    </location>
</feature>
<dbReference type="Pfam" id="PF00512">
    <property type="entry name" value="HisKA"/>
    <property type="match status" value="1"/>
</dbReference>
<dbReference type="GO" id="GO:0005524">
    <property type="term" value="F:ATP binding"/>
    <property type="evidence" value="ECO:0007669"/>
    <property type="project" value="UniProtKB-KW"/>
</dbReference>
<evidence type="ECO:0000256" key="1">
    <source>
        <dbReference type="ARBA" id="ARBA00000085"/>
    </source>
</evidence>
<dbReference type="InterPro" id="IPR003594">
    <property type="entry name" value="HATPase_dom"/>
</dbReference>
<dbReference type="Proteomes" id="UP001297581">
    <property type="component" value="Unassembled WGS sequence"/>
</dbReference>
<comment type="caution">
    <text evidence="7">The sequence shown here is derived from an EMBL/GenBank/DDBJ whole genome shotgun (WGS) entry which is preliminary data.</text>
</comment>
<keyword evidence="8" id="KW-1185">Reference proteome</keyword>
<evidence type="ECO:0000259" key="6">
    <source>
        <dbReference type="PROSITE" id="PS50110"/>
    </source>
</evidence>
<dbReference type="InterPro" id="IPR003661">
    <property type="entry name" value="HisK_dim/P_dom"/>
</dbReference>
<proteinExistence type="predicted"/>
<feature type="domain" description="Response regulatory" evidence="6">
    <location>
        <begin position="557"/>
        <end position="672"/>
    </location>
</feature>
<comment type="catalytic activity">
    <reaction evidence="1">
        <text>ATP + protein L-histidine = ADP + protein N-phospho-L-histidine.</text>
        <dbReference type="EC" id="2.7.13.3"/>
    </reaction>
</comment>
<organism evidence="7 8">
    <name type="scientific">Shewanella zhuhaiensis</name>
    <dbReference type="NCBI Taxonomy" id="2919576"/>
    <lineage>
        <taxon>Bacteria</taxon>
        <taxon>Pseudomonadati</taxon>
        <taxon>Pseudomonadota</taxon>
        <taxon>Gammaproteobacteria</taxon>
        <taxon>Alteromonadales</taxon>
        <taxon>Shewanellaceae</taxon>
        <taxon>Shewanella</taxon>
    </lineage>
</organism>
<dbReference type="SMART" id="SM00388">
    <property type="entry name" value="HisKA"/>
    <property type="match status" value="1"/>
</dbReference>
<dbReference type="InterPro" id="IPR004358">
    <property type="entry name" value="Sig_transdc_His_kin-like_C"/>
</dbReference>